<dbReference type="InterPro" id="IPR048254">
    <property type="entry name" value="CDP_ALCOHOL_P_TRANSF_CS"/>
</dbReference>
<feature type="transmembrane region" description="Helical" evidence="3">
    <location>
        <begin position="81"/>
        <end position="100"/>
    </location>
</feature>
<keyword evidence="3" id="KW-0472">Membrane</keyword>
<gene>
    <name evidence="4" type="ORF">J2S42_004314</name>
</gene>
<reference evidence="4 5" key="1">
    <citation type="submission" date="2023-07" db="EMBL/GenBank/DDBJ databases">
        <title>Sequencing the genomes of 1000 actinobacteria strains.</title>
        <authorList>
            <person name="Klenk H.-P."/>
        </authorList>
    </citation>
    <scope>NUCLEOTIDE SEQUENCE [LARGE SCALE GENOMIC DNA]</scope>
    <source>
        <strain evidence="4 5">DSM 44709</strain>
    </source>
</reference>
<dbReference type="InterPro" id="IPR000462">
    <property type="entry name" value="CDP-OH_P_trans"/>
</dbReference>
<proteinExistence type="inferred from homology"/>
<dbReference type="PROSITE" id="PS00379">
    <property type="entry name" value="CDP_ALCOHOL_P_TRANSF"/>
    <property type="match status" value="1"/>
</dbReference>
<keyword evidence="5" id="KW-1185">Reference proteome</keyword>
<dbReference type="InterPro" id="IPR043130">
    <property type="entry name" value="CDP-OH_PTrfase_TM_dom"/>
</dbReference>
<dbReference type="GO" id="GO:0016020">
    <property type="term" value="C:membrane"/>
    <property type="evidence" value="ECO:0007669"/>
    <property type="project" value="InterPro"/>
</dbReference>
<comment type="similarity">
    <text evidence="2">Belongs to the CDP-alcohol phosphatidyltransferase class-I family.</text>
</comment>
<dbReference type="RefSeq" id="WP_307241820.1">
    <property type="nucleotide sequence ID" value="NZ_JAUSUZ010000001.1"/>
</dbReference>
<dbReference type="Proteomes" id="UP001240236">
    <property type="component" value="Unassembled WGS sequence"/>
</dbReference>
<evidence type="ECO:0000313" key="4">
    <source>
        <dbReference type="EMBL" id="MDQ0367645.1"/>
    </source>
</evidence>
<comment type="caution">
    <text evidence="4">The sequence shown here is derived from an EMBL/GenBank/DDBJ whole genome shotgun (WGS) entry which is preliminary data.</text>
</comment>
<evidence type="ECO:0000313" key="5">
    <source>
        <dbReference type="Proteomes" id="UP001240236"/>
    </source>
</evidence>
<sequence length="245" mass="25431">MQSSAPEHQPAESDFYRVNRGGGLYSEAVSQRLGAKLALFGYRKKLAPTTLTIFNLGISAVVSALVIVTAAPVAAGQVPGVVIGLIALAGWQLAYAFDCADGQLARVTGQTSSDGARVDILCDVAGQIALVGALSAVAVAQEPETPAWLIALFAGGWMVNLITSVLATGPQAASMLKSNTLPIRILKLIRDYGAIIAVAAAVLTVAPIAMVWFIGIFTLTNGAFLLTSIAFSARNALRAHDLPRS</sequence>
<dbReference type="AlphaFoldDB" id="A0AAE3W3F7"/>
<dbReference type="EMBL" id="JAUSUZ010000001">
    <property type="protein sequence ID" value="MDQ0367645.1"/>
    <property type="molecule type" value="Genomic_DNA"/>
</dbReference>
<dbReference type="Gene3D" id="1.20.120.1760">
    <property type="match status" value="1"/>
</dbReference>
<protein>
    <submittedName>
        <fullName evidence="4">Phosphatidylglycerophosphate synthase</fullName>
    </submittedName>
</protein>
<organism evidence="4 5">
    <name type="scientific">Catenuloplanes indicus</name>
    <dbReference type="NCBI Taxonomy" id="137267"/>
    <lineage>
        <taxon>Bacteria</taxon>
        <taxon>Bacillati</taxon>
        <taxon>Actinomycetota</taxon>
        <taxon>Actinomycetes</taxon>
        <taxon>Micromonosporales</taxon>
        <taxon>Micromonosporaceae</taxon>
        <taxon>Catenuloplanes</taxon>
    </lineage>
</organism>
<name>A0AAE3W3F7_9ACTN</name>
<evidence type="ECO:0000256" key="1">
    <source>
        <dbReference type="ARBA" id="ARBA00022679"/>
    </source>
</evidence>
<feature type="transmembrane region" description="Helical" evidence="3">
    <location>
        <begin position="147"/>
        <end position="167"/>
    </location>
</feature>
<dbReference type="GO" id="GO:0008654">
    <property type="term" value="P:phospholipid biosynthetic process"/>
    <property type="evidence" value="ECO:0007669"/>
    <property type="project" value="InterPro"/>
</dbReference>
<evidence type="ECO:0000256" key="3">
    <source>
        <dbReference type="SAM" id="Phobius"/>
    </source>
</evidence>
<keyword evidence="3" id="KW-0812">Transmembrane</keyword>
<dbReference type="GO" id="GO:0016780">
    <property type="term" value="F:phosphotransferase activity, for other substituted phosphate groups"/>
    <property type="evidence" value="ECO:0007669"/>
    <property type="project" value="InterPro"/>
</dbReference>
<feature type="transmembrane region" description="Helical" evidence="3">
    <location>
        <begin position="53"/>
        <end position="75"/>
    </location>
</feature>
<feature type="transmembrane region" description="Helical" evidence="3">
    <location>
        <begin position="188"/>
        <end position="206"/>
    </location>
</feature>
<feature type="transmembrane region" description="Helical" evidence="3">
    <location>
        <begin position="120"/>
        <end position="141"/>
    </location>
</feature>
<keyword evidence="3" id="KW-1133">Transmembrane helix</keyword>
<keyword evidence="1 2" id="KW-0808">Transferase</keyword>
<accession>A0AAE3W3F7</accession>
<dbReference type="Pfam" id="PF01066">
    <property type="entry name" value="CDP-OH_P_transf"/>
    <property type="match status" value="1"/>
</dbReference>
<evidence type="ECO:0000256" key="2">
    <source>
        <dbReference type="RuleBase" id="RU003750"/>
    </source>
</evidence>